<comment type="caution">
    <text evidence="1">The sequence shown here is derived from an EMBL/GenBank/DDBJ whole genome shotgun (WGS) entry which is preliminary data.</text>
</comment>
<evidence type="ECO:0000313" key="2">
    <source>
        <dbReference type="Proteomes" id="UP001455709"/>
    </source>
</evidence>
<name>A0ABV0FH62_9NEIS</name>
<gene>
    <name evidence="1" type="ORF">ABGV49_19690</name>
</gene>
<keyword evidence="2" id="KW-1185">Reference proteome</keyword>
<dbReference type="EMBL" id="JBDOJC010000001">
    <property type="protein sequence ID" value="MEO2219281.1"/>
    <property type="molecule type" value="Genomic_DNA"/>
</dbReference>
<dbReference type="Pfam" id="PF11185">
    <property type="entry name" value="DUF2971"/>
    <property type="match status" value="1"/>
</dbReference>
<reference evidence="1 2" key="1">
    <citation type="submission" date="2024-05" db="EMBL/GenBank/DDBJ databases">
        <authorList>
            <person name="De Oliveira J.P."/>
            <person name="Noriler S.A."/>
            <person name="De Oliveira A.G."/>
            <person name="Sipoli D.S."/>
        </authorList>
    </citation>
    <scope>NUCLEOTIDE SEQUENCE [LARGE SCALE GENOMIC DNA]</scope>
    <source>
        <strain evidence="1 2">LABIM189</strain>
    </source>
</reference>
<dbReference type="InterPro" id="IPR021352">
    <property type="entry name" value="DUF2971"/>
</dbReference>
<proteinExistence type="predicted"/>
<accession>A0ABV0FH62</accession>
<dbReference type="RefSeq" id="WP_347371844.1">
    <property type="nucleotide sequence ID" value="NZ_JBDOJC010000001.1"/>
</dbReference>
<organism evidence="1 2">
    <name type="scientific">Chromobacterium vaccinii</name>
    <dbReference type="NCBI Taxonomy" id="1108595"/>
    <lineage>
        <taxon>Bacteria</taxon>
        <taxon>Pseudomonadati</taxon>
        <taxon>Pseudomonadota</taxon>
        <taxon>Betaproteobacteria</taxon>
        <taxon>Neisseriales</taxon>
        <taxon>Chromobacteriaceae</taxon>
        <taxon>Chromobacterium</taxon>
    </lineage>
</organism>
<sequence length="262" mass="30910">MSLGPTGHMVLYKYYSWDVWINIVLKSKKVRFSNPYYFNDPFETKAADHPLSNTAWFDADLERFSGIRENVVVFCLTRNPLNSLMWSHYGESHRGVVVGFDMVAMGFYVKKKCVLPCQFGNVIYTNTKPKGFYSDFFNDGVFSLQEFDPMYLQALQRNYLYKSQEWAYEEEVRVVRHREALGGEKKQTYETFLDVVFDPAAVRELYFGWRCQKDRKLPRRAMKQIAERVIHEFPNAELRVVEPESDTWRLNSHILGDDFFSC</sequence>
<dbReference type="Proteomes" id="UP001455709">
    <property type="component" value="Unassembled WGS sequence"/>
</dbReference>
<evidence type="ECO:0000313" key="1">
    <source>
        <dbReference type="EMBL" id="MEO2219281.1"/>
    </source>
</evidence>
<protein>
    <submittedName>
        <fullName evidence="1">DUF2971 domain-containing protein</fullName>
    </submittedName>
</protein>